<evidence type="ECO:0000313" key="3">
    <source>
        <dbReference type="Proteomes" id="UP000298652"/>
    </source>
</evidence>
<feature type="transmembrane region" description="Helical" evidence="1">
    <location>
        <begin position="12"/>
        <end position="30"/>
    </location>
</feature>
<protein>
    <submittedName>
        <fullName evidence="2">Uncharacterized protein</fullName>
    </submittedName>
</protein>
<organism evidence="2 3">
    <name type="scientific">Setaria viridis</name>
    <name type="common">Green bristlegrass</name>
    <name type="synonym">Setaria italica subsp. viridis</name>
    <dbReference type="NCBI Taxonomy" id="4556"/>
    <lineage>
        <taxon>Eukaryota</taxon>
        <taxon>Viridiplantae</taxon>
        <taxon>Streptophyta</taxon>
        <taxon>Embryophyta</taxon>
        <taxon>Tracheophyta</taxon>
        <taxon>Spermatophyta</taxon>
        <taxon>Magnoliopsida</taxon>
        <taxon>Liliopsida</taxon>
        <taxon>Poales</taxon>
        <taxon>Poaceae</taxon>
        <taxon>PACMAD clade</taxon>
        <taxon>Panicoideae</taxon>
        <taxon>Panicodae</taxon>
        <taxon>Paniceae</taxon>
        <taxon>Cenchrinae</taxon>
        <taxon>Setaria</taxon>
    </lineage>
</organism>
<evidence type="ECO:0000256" key="1">
    <source>
        <dbReference type="SAM" id="Phobius"/>
    </source>
</evidence>
<evidence type="ECO:0000313" key="2">
    <source>
        <dbReference type="EMBL" id="TKW17245.1"/>
    </source>
</evidence>
<keyword evidence="1" id="KW-0812">Transmembrane</keyword>
<keyword evidence="1" id="KW-1133">Transmembrane helix</keyword>
<sequence>MFVPFLMVISQRSFLVMLFSQFSLYIFSLIRNIMIHFIYFWETYETHRPHWKVCAKNIPEDITKRSKRPPARSEGVVVAC</sequence>
<name>A0A4U6UPR1_SETVI</name>
<reference evidence="2" key="1">
    <citation type="submission" date="2019-03" db="EMBL/GenBank/DDBJ databases">
        <title>WGS assembly of Setaria viridis.</title>
        <authorList>
            <person name="Huang P."/>
            <person name="Jenkins J."/>
            <person name="Grimwood J."/>
            <person name="Barry K."/>
            <person name="Healey A."/>
            <person name="Mamidi S."/>
            <person name="Sreedasyam A."/>
            <person name="Shu S."/>
            <person name="Feldman M."/>
            <person name="Wu J."/>
            <person name="Yu Y."/>
            <person name="Chen C."/>
            <person name="Johnson J."/>
            <person name="Rokhsar D."/>
            <person name="Baxter I."/>
            <person name="Schmutz J."/>
            <person name="Brutnell T."/>
            <person name="Kellogg E."/>
        </authorList>
    </citation>
    <scope>NUCLEOTIDE SEQUENCE [LARGE SCALE GENOMIC DNA]</scope>
</reference>
<dbReference type="Proteomes" id="UP000298652">
    <property type="component" value="Chromosome 5"/>
</dbReference>
<dbReference type="EMBL" id="CM016556">
    <property type="protein sequence ID" value="TKW17245.1"/>
    <property type="molecule type" value="Genomic_DNA"/>
</dbReference>
<accession>A0A4U6UPR1</accession>
<keyword evidence="3" id="KW-1185">Reference proteome</keyword>
<gene>
    <name evidence="2" type="ORF">SEVIR_5G353600v2</name>
</gene>
<dbReference type="Gramene" id="TKW17245">
    <property type="protein sequence ID" value="TKW17245"/>
    <property type="gene ID" value="SEVIR_5G353600v2"/>
</dbReference>
<keyword evidence="1" id="KW-0472">Membrane</keyword>
<proteinExistence type="predicted"/>
<dbReference type="AlphaFoldDB" id="A0A4U6UPR1"/>